<dbReference type="EMBL" id="LN714483">
    <property type="protein sequence ID" value="CEL67827.1"/>
    <property type="molecule type" value="Genomic_DNA"/>
</dbReference>
<dbReference type="Proteomes" id="UP000007494">
    <property type="component" value="Chromosome VIII"/>
</dbReference>
<feature type="compositionally biased region" description="Basic residues" evidence="1">
    <location>
        <begin position="345"/>
        <end position="355"/>
    </location>
</feature>
<accession>F0VJC2</accession>
<reference evidence="2" key="2">
    <citation type="submission" date="2011-03" db="EMBL/GenBank/DDBJ databases">
        <title>Comparative genomics and transcriptomics of Neospora caninum and Toxoplasma gondii.</title>
        <authorList>
            <person name="Reid A.J."/>
            <person name="Sohal A."/>
            <person name="Harris D."/>
            <person name="Quail M."/>
            <person name="Sanders M."/>
            <person name="Berriman M."/>
            <person name="Wastling J.M."/>
            <person name="Pain A."/>
        </authorList>
    </citation>
    <scope>NUCLEOTIDE SEQUENCE</scope>
    <source>
        <strain evidence="2">Liverpool</strain>
    </source>
</reference>
<dbReference type="GeneID" id="13443401"/>
<sequence length="355" mass="37463">MTGPEGDCLTLHPSREGFGRTARRLLLPGAHRRCCGAARVSTLAANTPAMSASGLLNTCDPFSHLSWGIVSSRAVPPSRARCFASHAVSCTASSTSNDRSLKLVFRDSAAPSKGGWSTSLEQYPSTRYAIPLFYPHHLPVSTIPSHRTWGSATSHLDRPLYASDKGLDNFPHLCQGLADVTASSLSLPFPDFEERSSMLLSGLGAPTAYSSDAVDESGTSGGAVLNVLRALRQSNTFCATETVPVGGTMPFAPLGGTMPFAPLGGTMPFAPLGGTMPFAPLGGTMPFAPLGGTMPFAPLGGTMPFAPLGGTMPLVPPGGPPVPLLLRWRPKKSYKKRTMGLPSTKARRRWAQMRR</sequence>
<proteinExistence type="predicted"/>
<dbReference type="VEuPathDB" id="ToxoDB:NCLIV_036140"/>
<dbReference type="RefSeq" id="XP_003883865.1">
    <property type="nucleotide sequence ID" value="XM_003883816.1"/>
</dbReference>
<dbReference type="EMBL" id="FR823390">
    <property type="protein sequence ID" value="CBZ53833.1"/>
    <property type="molecule type" value="Genomic_DNA"/>
</dbReference>
<reference evidence="4" key="3">
    <citation type="journal article" date="2012" name="PLoS Pathog.">
        <title>Comparative genomics of the apicomplexan parasites Toxoplasma gondii and Neospora caninum: Coccidia differing in host range and transmission strategy.</title>
        <authorList>
            <person name="Reid A.J."/>
            <person name="Vermont S.J."/>
            <person name="Cotton J.A."/>
            <person name="Harris D."/>
            <person name="Hill-Cawthorne G.A."/>
            <person name="Konen-Waisman S."/>
            <person name="Latham S.M."/>
            <person name="Mourier T."/>
            <person name="Norton R."/>
            <person name="Quail M.A."/>
            <person name="Sanders M."/>
            <person name="Shanmugam D."/>
            <person name="Sohal A."/>
            <person name="Wasmuth J.D."/>
            <person name="Brunk B."/>
            <person name="Grigg M.E."/>
            <person name="Howard J.C."/>
            <person name="Parkinson J."/>
            <person name="Roos D.S."/>
            <person name="Trees A.J."/>
            <person name="Berriman M."/>
            <person name="Pain A."/>
            <person name="Wastling J.M."/>
        </authorList>
    </citation>
    <scope>NUCLEOTIDE SEQUENCE [LARGE SCALE GENOMIC DNA]</scope>
    <source>
        <strain evidence="4">Liverpool</strain>
    </source>
</reference>
<dbReference type="OrthoDB" id="10340725at2759"/>
<feature type="region of interest" description="Disordered" evidence="1">
    <location>
        <begin position="336"/>
        <end position="355"/>
    </location>
</feature>
<evidence type="ECO:0000313" key="2">
    <source>
        <dbReference type="EMBL" id="CBZ53833.1"/>
    </source>
</evidence>
<protein>
    <submittedName>
        <fullName evidence="2">Uncharacterized protein</fullName>
    </submittedName>
</protein>
<evidence type="ECO:0000256" key="1">
    <source>
        <dbReference type="SAM" id="MobiDB-lite"/>
    </source>
</evidence>
<dbReference type="eggNOG" id="ENOG502R0DV">
    <property type="taxonomic scope" value="Eukaryota"/>
</dbReference>
<evidence type="ECO:0000313" key="3">
    <source>
        <dbReference type="EMBL" id="CEL67827.1"/>
    </source>
</evidence>
<evidence type="ECO:0000313" key="4">
    <source>
        <dbReference type="Proteomes" id="UP000007494"/>
    </source>
</evidence>
<reference evidence="2" key="1">
    <citation type="submission" date="2011-02" db="EMBL/GenBank/DDBJ databases">
        <authorList>
            <person name="Aslett M."/>
        </authorList>
    </citation>
    <scope>NUCLEOTIDE SEQUENCE</scope>
    <source>
        <strain evidence="2">Liverpool</strain>
    </source>
</reference>
<gene>
    <name evidence="3" type="ORF">BN1204_036140</name>
    <name evidence="2" type="ORF">NCLIV_036140</name>
</gene>
<dbReference type="AlphaFoldDB" id="F0VJC2"/>
<reference evidence="3" key="4">
    <citation type="journal article" date="2015" name="PLoS ONE">
        <title>Comprehensive Evaluation of Toxoplasma gondii VEG and Neospora caninum LIV Genomes with Tachyzoite Stage Transcriptome and Proteome Defines Novel Transcript Features.</title>
        <authorList>
            <person name="Ramaprasad A."/>
            <person name="Mourier T."/>
            <person name="Naeem R."/>
            <person name="Malas T.B."/>
            <person name="Moussa E."/>
            <person name="Panigrahi A."/>
            <person name="Vermont S.J."/>
            <person name="Otto T.D."/>
            <person name="Wastling J."/>
            <person name="Pain A."/>
        </authorList>
    </citation>
    <scope>NUCLEOTIDE SEQUENCE</scope>
    <source>
        <strain evidence="3">Liverpool</strain>
    </source>
</reference>
<dbReference type="OMA" id="TMPFAPL"/>
<dbReference type="InParanoid" id="F0VJC2"/>
<name>F0VJC2_NEOCL</name>
<keyword evidence="4" id="KW-1185">Reference proteome</keyword>
<organism evidence="2 4">
    <name type="scientific">Neospora caninum (strain Liverpool)</name>
    <dbReference type="NCBI Taxonomy" id="572307"/>
    <lineage>
        <taxon>Eukaryota</taxon>
        <taxon>Sar</taxon>
        <taxon>Alveolata</taxon>
        <taxon>Apicomplexa</taxon>
        <taxon>Conoidasida</taxon>
        <taxon>Coccidia</taxon>
        <taxon>Eucoccidiorida</taxon>
        <taxon>Eimeriorina</taxon>
        <taxon>Sarcocystidae</taxon>
        <taxon>Neospora</taxon>
    </lineage>
</organism>